<keyword evidence="7" id="KW-0418">Kinase</keyword>
<dbReference type="SMART" id="SM00388">
    <property type="entry name" value="HisKA"/>
    <property type="match status" value="1"/>
</dbReference>
<dbReference type="InterPro" id="IPR003660">
    <property type="entry name" value="HAMP_dom"/>
</dbReference>
<proteinExistence type="predicted"/>
<evidence type="ECO:0000256" key="4">
    <source>
        <dbReference type="ARBA" id="ARBA00022553"/>
    </source>
</evidence>
<evidence type="ECO:0000259" key="13">
    <source>
        <dbReference type="PROSITE" id="PS50109"/>
    </source>
</evidence>
<dbReference type="PRINTS" id="PR00344">
    <property type="entry name" value="BCTRLSENSOR"/>
</dbReference>
<accession>A0ABU9GI86</accession>
<feature type="domain" description="HAMP" evidence="14">
    <location>
        <begin position="235"/>
        <end position="287"/>
    </location>
</feature>
<feature type="compositionally biased region" description="Low complexity" evidence="11">
    <location>
        <begin position="112"/>
        <end position="121"/>
    </location>
</feature>
<evidence type="ECO:0000256" key="2">
    <source>
        <dbReference type="ARBA" id="ARBA00004370"/>
    </source>
</evidence>
<evidence type="ECO:0000256" key="10">
    <source>
        <dbReference type="ARBA" id="ARBA00023136"/>
    </source>
</evidence>
<dbReference type="SUPFAM" id="SSF158472">
    <property type="entry name" value="HAMP domain-like"/>
    <property type="match status" value="1"/>
</dbReference>
<dbReference type="SUPFAM" id="SSF55874">
    <property type="entry name" value="ATPase domain of HSP90 chaperone/DNA topoisomerase II/histidine kinase"/>
    <property type="match status" value="1"/>
</dbReference>
<keyword evidence="6 12" id="KW-0812">Transmembrane</keyword>
<dbReference type="InterPro" id="IPR036890">
    <property type="entry name" value="HATPase_C_sf"/>
</dbReference>
<evidence type="ECO:0000256" key="9">
    <source>
        <dbReference type="ARBA" id="ARBA00023012"/>
    </source>
</evidence>
<dbReference type="PANTHER" id="PTHR45436:SF5">
    <property type="entry name" value="SENSOR HISTIDINE KINASE TRCS"/>
    <property type="match status" value="1"/>
</dbReference>
<dbReference type="Pfam" id="PF02518">
    <property type="entry name" value="HATPase_c"/>
    <property type="match status" value="1"/>
</dbReference>
<dbReference type="Gene3D" id="3.30.565.10">
    <property type="entry name" value="Histidine kinase-like ATPase, C-terminal domain"/>
    <property type="match status" value="1"/>
</dbReference>
<dbReference type="InterPro" id="IPR050428">
    <property type="entry name" value="TCS_sensor_his_kinase"/>
</dbReference>
<evidence type="ECO:0000259" key="14">
    <source>
        <dbReference type="PROSITE" id="PS50885"/>
    </source>
</evidence>
<dbReference type="PROSITE" id="PS50885">
    <property type="entry name" value="HAMP"/>
    <property type="match status" value="1"/>
</dbReference>
<keyword evidence="8 12" id="KW-1133">Transmembrane helix</keyword>
<dbReference type="InterPro" id="IPR005467">
    <property type="entry name" value="His_kinase_dom"/>
</dbReference>
<feature type="transmembrane region" description="Helical" evidence="12">
    <location>
        <begin position="215"/>
        <end position="237"/>
    </location>
</feature>
<keyword evidence="4" id="KW-0597">Phosphoprotein</keyword>
<evidence type="ECO:0000256" key="7">
    <source>
        <dbReference type="ARBA" id="ARBA00022777"/>
    </source>
</evidence>
<dbReference type="PROSITE" id="PS50109">
    <property type="entry name" value="HIS_KIN"/>
    <property type="match status" value="1"/>
</dbReference>
<evidence type="ECO:0000256" key="8">
    <source>
        <dbReference type="ARBA" id="ARBA00022989"/>
    </source>
</evidence>
<dbReference type="CDD" id="cd06225">
    <property type="entry name" value="HAMP"/>
    <property type="match status" value="1"/>
</dbReference>
<name>A0ABU9GI86_COBMA</name>
<sequence>MIQPVTALRSRLSVRLFVILLLTNVVIGGSIYLFISKSMDKGFAEYLQQTQQERVEMISTDLISAYAAEGSWQWLKSRRNWGRIVHSRPPSEEDGMMPGPGMSPPPGREDSMMPGPGMSRPPGREDSMMPGPGMSRPPVGEQAMLLGPNMTRPQDYMLRDADGQRLNGAPRPIPGMQFKDLMLDGSKIGELGYLPVSEMLKRGKDQYLERQSRDLAIIMLSSAFASLLAAAGIAWWLGHRVRDLASGANRLSSGDYATRLPVRGQDELSRLAEDFNALAATLESNRDSRQRWVSDISHELRTPLAVLKGEIEAMQDGFRPMSHSSLGSLAQEVDALNRLVADLRLLAQSDAGTLEAWREPLALDTQLRDSLDDLRGWLADAGIALEIDIPLPLRVLGDTQRLHQLWSNLASNTRAYTDAPGRLKVSLLHESASPAQGAGHPGWAIVRWEDSSPGVPDAELAHLTERLYRVENSRNRSSGGSGLGLAIASALVSAHEGELVPGHSTLGGLRWDIRLPLLST</sequence>
<comment type="subcellular location">
    <subcellularLocation>
        <location evidence="2">Membrane</location>
    </subcellularLocation>
</comment>
<evidence type="ECO:0000256" key="12">
    <source>
        <dbReference type="SAM" id="Phobius"/>
    </source>
</evidence>
<dbReference type="SMART" id="SM00387">
    <property type="entry name" value="HATPase_c"/>
    <property type="match status" value="1"/>
</dbReference>
<organism evidence="15 16">
    <name type="scientific">Cobetia marina</name>
    <name type="common">Deleya marina</name>
    <dbReference type="NCBI Taxonomy" id="28258"/>
    <lineage>
        <taxon>Bacteria</taxon>
        <taxon>Pseudomonadati</taxon>
        <taxon>Pseudomonadota</taxon>
        <taxon>Gammaproteobacteria</taxon>
        <taxon>Oceanospirillales</taxon>
        <taxon>Halomonadaceae</taxon>
        <taxon>Cobetia</taxon>
    </lineage>
</organism>
<dbReference type="Gene3D" id="1.10.287.130">
    <property type="match status" value="1"/>
</dbReference>
<dbReference type="EMBL" id="JBAKAP010000015">
    <property type="protein sequence ID" value="MEL0617835.1"/>
    <property type="molecule type" value="Genomic_DNA"/>
</dbReference>
<keyword evidence="16" id="KW-1185">Reference proteome</keyword>
<dbReference type="InterPro" id="IPR004358">
    <property type="entry name" value="Sig_transdc_His_kin-like_C"/>
</dbReference>
<evidence type="ECO:0000256" key="6">
    <source>
        <dbReference type="ARBA" id="ARBA00022692"/>
    </source>
</evidence>
<feature type="region of interest" description="Disordered" evidence="11">
    <location>
        <begin position="86"/>
        <end position="138"/>
    </location>
</feature>
<feature type="domain" description="Histidine kinase" evidence="13">
    <location>
        <begin position="295"/>
        <end position="519"/>
    </location>
</feature>
<dbReference type="RefSeq" id="WP_341542638.1">
    <property type="nucleotide sequence ID" value="NZ_JBAKAP010000015.1"/>
</dbReference>
<evidence type="ECO:0000256" key="11">
    <source>
        <dbReference type="SAM" id="MobiDB-lite"/>
    </source>
</evidence>
<dbReference type="SMART" id="SM00304">
    <property type="entry name" value="HAMP"/>
    <property type="match status" value="1"/>
</dbReference>
<gene>
    <name evidence="15" type="ORF">V6243_13470</name>
</gene>
<keyword evidence="9" id="KW-0902">Two-component regulatory system</keyword>
<dbReference type="EC" id="2.7.13.3" evidence="3"/>
<protein>
    <recommendedName>
        <fullName evidence="3">histidine kinase</fullName>
        <ecNumber evidence="3">2.7.13.3</ecNumber>
    </recommendedName>
</protein>
<keyword evidence="10 12" id="KW-0472">Membrane</keyword>
<keyword evidence="5" id="KW-0808">Transferase</keyword>
<evidence type="ECO:0000313" key="16">
    <source>
        <dbReference type="Proteomes" id="UP001378242"/>
    </source>
</evidence>
<evidence type="ECO:0000256" key="3">
    <source>
        <dbReference type="ARBA" id="ARBA00012438"/>
    </source>
</evidence>
<dbReference type="InterPro" id="IPR003594">
    <property type="entry name" value="HATPase_dom"/>
</dbReference>
<dbReference type="Gene3D" id="6.10.340.10">
    <property type="match status" value="1"/>
</dbReference>
<evidence type="ECO:0000256" key="1">
    <source>
        <dbReference type="ARBA" id="ARBA00000085"/>
    </source>
</evidence>
<reference evidence="15 16" key="1">
    <citation type="submission" date="2024-02" db="EMBL/GenBank/DDBJ databases">
        <title>Bacteria isolated from the canopy kelp, Nereocystis luetkeana.</title>
        <authorList>
            <person name="Pfister C.A."/>
            <person name="Younker I.T."/>
            <person name="Light S.H."/>
        </authorList>
    </citation>
    <scope>NUCLEOTIDE SEQUENCE [LARGE SCALE GENOMIC DNA]</scope>
    <source>
        <strain evidence="15 16">TI.5.07</strain>
    </source>
</reference>
<dbReference type="SUPFAM" id="SSF47384">
    <property type="entry name" value="Homodimeric domain of signal transducing histidine kinase"/>
    <property type="match status" value="1"/>
</dbReference>
<evidence type="ECO:0000313" key="15">
    <source>
        <dbReference type="EMBL" id="MEL0617835.1"/>
    </source>
</evidence>
<dbReference type="InterPro" id="IPR036097">
    <property type="entry name" value="HisK_dim/P_sf"/>
</dbReference>
<feature type="transmembrane region" description="Helical" evidence="12">
    <location>
        <begin position="12"/>
        <end position="35"/>
    </location>
</feature>
<feature type="compositionally biased region" description="Low complexity" evidence="11">
    <location>
        <begin position="128"/>
        <end position="138"/>
    </location>
</feature>
<keyword evidence="15" id="KW-0547">Nucleotide-binding</keyword>
<dbReference type="Pfam" id="PF00512">
    <property type="entry name" value="HisKA"/>
    <property type="match status" value="1"/>
</dbReference>
<dbReference type="GO" id="GO:0005524">
    <property type="term" value="F:ATP binding"/>
    <property type="evidence" value="ECO:0007669"/>
    <property type="project" value="UniProtKB-KW"/>
</dbReference>
<comment type="caution">
    <text evidence="15">The sequence shown here is derived from an EMBL/GenBank/DDBJ whole genome shotgun (WGS) entry which is preliminary data.</text>
</comment>
<dbReference type="InterPro" id="IPR003661">
    <property type="entry name" value="HisK_dim/P_dom"/>
</dbReference>
<dbReference type="Proteomes" id="UP001378242">
    <property type="component" value="Unassembled WGS sequence"/>
</dbReference>
<keyword evidence="15" id="KW-0067">ATP-binding</keyword>
<dbReference type="PANTHER" id="PTHR45436">
    <property type="entry name" value="SENSOR HISTIDINE KINASE YKOH"/>
    <property type="match status" value="1"/>
</dbReference>
<evidence type="ECO:0000256" key="5">
    <source>
        <dbReference type="ARBA" id="ARBA00022679"/>
    </source>
</evidence>
<comment type="catalytic activity">
    <reaction evidence="1">
        <text>ATP + protein L-histidine = ADP + protein N-phospho-L-histidine.</text>
        <dbReference type="EC" id="2.7.13.3"/>
    </reaction>
</comment>
<dbReference type="CDD" id="cd00082">
    <property type="entry name" value="HisKA"/>
    <property type="match status" value="1"/>
</dbReference>
<dbReference type="Pfam" id="PF00672">
    <property type="entry name" value="HAMP"/>
    <property type="match status" value="1"/>
</dbReference>